<name>A0A2K8JNE9_9HEMI</name>
<dbReference type="Gene3D" id="2.40.10.10">
    <property type="entry name" value="Trypsin-like serine proteases"/>
    <property type="match status" value="1"/>
</dbReference>
<dbReference type="InterPro" id="IPR033116">
    <property type="entry name" value="TRYPSIN_SER"/>
</dbReference>
<keyword evidence="3" id="KW-0378">Hydrolase</keyword>
<dbReference type="EMBL" id="MF683275">
    <property type="protein sequence ID" value="ATU82416.1"/>
    <property type="molecule type" value="mRNA"/>
</dbReference>
<evidence type="ECO:0000256" key="2">
    <source>
        <dbReference type="ARBA" id="ARBA00024195"/>
    </source>
</evidence>
<dbReference type="SUPFAM" id="SSF50494">
    <property type="entry name" value="Trypsin-like serine proteases"/>
    <property type="match status" value="1"/>
</dbReference>
<keyword evidence="4" id="KW-0732">Signal</keyword>
<evidence type="ECO:0000313" key="6">
    <source>
        <dbReference type="EMBL" id="ATU82416.1"/>
    </source>
</evidence>
<dbReference type="GO" id="GO:0004252">
    <property type="term" value="F:serine-type endopeptidase activity"/>
    <property type="evidence" value="ECO:0007669"/>
    <property type="project" value="InterPro"/>
</dbReference>
<dbReference type="FunFam" id="2.40.10.10:FF:000068">
    <property type="entry name" value="transmembrane protease serine 2"/>
    <property type="match status" value="1"/>
</dbReference>
<dbReference type="InterPro" id="IPR001254">
    <property type="entry name" value="Trypsin_dom"/>
</dbReference>
<dbReference type="PROSITE" id="PS50240">
    <property type="entry name" value="TRYPSIN_DOM"/>
    <property type="match status" value="1"/>
</dbReference>
<evidence type="ECO:0000256" key="1">
    <source>
        <dbReference type="ARBA" id="ARBA00023157"/>
    </source>
</evidence>
<dbReference type="CDD" id="cd00190">
    <property type="entry name" value="Tryp_SPc"/>
    <property type="match status" value="1"/>
</dbReference>
<dbReference type="PROSITE" id="PS00134">
    <property type="entry name" value="TRYPSIN_HIS"/>
    <property type="match status" value="1"/>
</dbReference>
<comment type="similarity">
    <text evidence="2">Belongs to the peptidase S1 family. CLIP subfamily.</text>
</comment>
<evidence type="ECO:0000259" key="5">
    <source>
        <dbReference type="PROSITE" id="PS50240"/>
    </source>
</evidence>
<proteinExistence type="evidence at transcript level"/>
<keyword evidence="3" id="KW-0720">Serine protease</keyword>
<keyword evidence="3 6" id="KW-0645">Protease</keyword>
<dbReference type="Pfam" id="PF00089">
    <property type="entry name" value="Trypsin"/>
    <property type="match status" value="1"/>
</dbReference>
<keyword evidence="1" id="KW-1015">Disulfide bond</keyword>
<dbReference type="PRINTS" id="PR00722">
    <property type="entry name" value="CHYMOTRYPSIN"/>
</dbReference>
<accession>A0A2K8JNE9</accession>
<dbReference type="PROSITE" id="PS00135">
    <property type="entry name" value="TRYPSIN_SER"/>
    <property type="match status" value="1"/>
</dbReference>
<dbReference type="Gene3D" id="2.60.120.290">
    <property type="entry name" value="Spermadhesin, CUB domain"/>
    <property type="match status" value="1"/>
</dbReference>
<dbReference type="SUPFAM" id="SSF49854">
    <property type="entry name" value="Spermadhesin, CUB domain"/>
    <property type="match status" value="1"/>
</dbReference>
<evidence type="ECO:0000256" key="4">
    <source>
        <dbReference type="SAM" id="SignalP"/>
    </source>
</evidence>
<dbReference type="AlphaFoldDB" id="A0A2K8JNE9"/>
<dbReference type="GO" id="GO:0006508">
    <property type="term" value="P:proteolysis"/>
    <property type="evidence" value="ECO:0007669"/>
    <property type="project" value="UniProtKB-KW"/>
</dbReference>
<feature type="chain" id="PRO_5014817118" evidence="4">
    <location>
        <begin position="21"/>
        <end position="434"/>
    </location>
</feature>
<dbReference type="InterPro" id="IPR035914">
    <property type="entry name" value="Sperma_CUB_dom_sf"/>
</dbReference>
<dbReference type="InterPro" id="IPR018114">
    <property type="entry name" value="TRYPSIN_HIS"/>
</dbReference>
<dbReference type="InterPro" id="IPR009003">
    <property type="entry name" value="Peptidase_S1_PA"/>
</dbReference>
<feature type="signal peptide" evidence="4">
    <location>
        <begin position="1"/>
        <end position="20"/>
    </location>
</feature>
<protein>
    <submittedName>
        <fullName evidence="6">Venom S1 protease with CUB domain 6</fullName>
    </submittedName>
</protein>
<evidence type="ECO:0000256" key="3">
    <source>
        <dbReference type="RuleBase" id="RU363034"/>
    </source>
</evidence>
<sequence>MRFPVLLGALVVAAAGSVFGQEMEGEVKEEVLDIGQAKTITSKSYPLTAPANLNQLWLFRTRPNALFWITCNDIRLYETTPCGEYALILGDGLEQEEVCGARFDYSSVTHTNMLSVYIRTGRLGGGFVQCKVEAIEASRVPDEQSEEAGLSVYPFLRVRNDVFDSSEHGGPRGPRDTSCPCGWANKKLGRIFGGTETYINEFPFVAGIARFKTRHIMCGATVVTPWHALTAAHCFFNKTGRFNLVVGEHDIRNKSETPATQVIAIQEYVIHSEYDPVKFYNDIALIVVEQPIVFSQYVGPACLPSGQLSIDKEYVKIIGWGRTPETPNGSPILQKVNLKVVPQDLCKRLWDSLDPRQLCTYGADKSACSGDSGGPVVWVDPETNRYTLVGIVSFGTRECGNKIPRVNTLVSGHLMWIRKNINAHGPAFETCHKI</sequence>
<dbReference type="PANTHER" id="PTHR24256">
    <property type="entry name" value="TRYPTASE-RELATED"/>
    <property type="match status" value="1"/>
</dbReference>
<reference evidence="6" key="1">
    <citation type="journal article" date="2018" name="Cell. Mol. Life Sci.">
        <title>Giant fish-killing water bug reveals ancient and dynamic venom evolution in Heteroptera.</title>
        <authorList>
            <person name="Walker A.A."/>
            <person name="Hernandez-Vargas M.J."/>
            <person name="Corzo G."/>
            <person name="Fry B.G."/>
            <person name="King G.F."/>
        </authorList>
    </citation>
    <scope>NUCLEOTIDE SEQUENCE</scope>
</reference>
<dbReference type="InterPro" id="IPR001314">
    <property type="entry name" value="Peptidase_S1A"/>
</dbReference>
<dbReference type="InterPro" id="IPR043504">
    <property type="entry name" value="Peptidase_S1_PA_chymotrypsin"/>
</dbReference>
<dbReference type="InterPro" id="IPR051487">
    <property type="entry name" value="Ser/Thr_Proteases_Immune/Dev"/>
</dbReference>
<feature type="domain" description="Peptidase S1" evidence="5">
    <location>
        <begin position="191"/>
        <end position="422"/>
    </location>
</feature>
<organism evidence="6">
    <name type="scientific">Lethocerus distinctifemur</name>
    <dbReference type="NCBI Taxonomy" id="280095"/>
    <lineage>
        <taxon>Eukaryota</taxon>
        <taxon>Metazoa</taxon>
        <taxon>Ecdysozoa</taxon>
        <taxon>Arthropoda</taxon>
        <taxon>Hexapoda</taxon>
        <taxon>Insecta</taxon>
        <taxon>Pterygota</taxon>
        <taxon>Neoptera</taxon>
        <taxon>Paraneoptera</taxon>
        <taxon>Hemiptera</taxon>
        <taxon>Heteroptera</taxon>
        <taxon>Panheteroptera</taxon>
        <taxon>Nepomorpha</taxon>
        <taxon>Belostomatidae</taxon>
        <taxon>Lethocerinae</taxon>
        <taxon>Lethocerus</taxon>
    </lineage>
</organism>
<dbReference type="SMART" id="SM00020">
    <property type="entry name" value="Tryp_SPc"/>
    <property type="match status" value="1"/>
</dbReference>